<dbReference type="InterPro" id="IPR029033">
    <property type="entry name" value="His_PPase_superfam"/>
</dbReference>
<dbReference type="GO" id="GO:0003993">
    <property type="term" value="F:acid phosphatase activity"/>
    <property type="evidence" value="ECO:0007669"/>
    <property type="project" value="TreeGrafter"/>
</dbReference>
<evidence type="ECO:0000256" key="4">
    <source>
        <dbReference type="PIRSR" id="PIRSR000894-2"/>
    </source>
</evidence>
<gene>
    <name evidence="5" type="ORF">BDV29DRAFT_194283</name>
</gene>
<dbReference type="InterPro" id="IPR016274">
    <property type="entry name" value="Histidine_acid_Pase_euk"/>
</dbReference>
<evidence type="ECO:0000313" key="5">
    <source>
        <dbReference type="EMBL" id="KAB8070195.1"/>
    </source>
</evidence>
<dbReference type="AlphaFoldDB" id="A0A5N5WQX3"/>
<keyword evidence="6" id="KW-1185">Reference proteome</keyword>
<dbReference type="PANTHER" id="PTHR20963">
    <property type="entry name" value="MULTIPLE INOSITOL POLYPHOSPHATE PHOSPHATASE-RELATED"/>
    <property type="match status" value="1"/>
</dbReference>
<organism evidence="5 6">
    <name type="scientific">Aspergillus leporis</name>
    <dbReference type="NCBI Taxonomy" id="41062"/>
    <lineage>
        <taxon>Eukaryota</taxon>
        <taxon>Fungi</taxon>
        <taxon>Dikarya</taxon>
        <taxon>Ascomycota</taxon>
        <taxon>Pezizomycotina</taxon>
        <taxon>Eurotiomycetes</taxon>
        <taxon>Eurotiomycetidae</taxon>
        <taxon>Eurotiales</taxon>
        <taxon>Aspergillaceae</taxon>
        <taxon>Aspergillus</taxon>
        <taxon>Aspergillus subgen. Circumdati</taxon>
    </lineage>
</organism>
<dbReference type="Proteomes" id="UP000326565">
    <property type="component" value="Unassembled WGS sequence"/>
</dbReference>
<dbReference type="PANTHER" id="PTHR20963:SF43">
    <property type="entry name" value="PUTATIVE (AFU_ORTHOLOGUE AFUA_7G01240)-RELATED"/>
    <property type="match status" value="1"/>
</dbReference>
<protein>
    <submittedName>
        <fullName evidence="5">Histidine phosphatase superfamily</fullName>
    </submittedName>
</protein>
<dbReference type="FunFam" id="3.40.50.1240:FF:000045">
    <property type="entry name" value="Extracellular phytase, putative"/>
    <property type="match status" value="1"/>
</dbReference>
<feature type="active site" description="Nucleophile" evidence="3">
    <location>
        <position position="38"/>
    </location>
</feature>
<dbReference type="CDD" id="cd07061">
    <property type="entry name" value="HP_HAP_like"/>
    <property type="match status" value="1"/>
</dbReference>
<name>A0A5N5WQX3_9EURO</name>
<dbReference type="EMBL" id="ML732311">
    <property type="protein sequence ID" value="KAB8070195.1"/>
    <property type="molecule type" value="Genomic_DNA"/>
</dbReference>
<reference evidence="5 6" key="1">
    <citation type="submission" date="2019-04" db="EMBL/GenBank/DDBJ databases">
        <title>Friends and foes A comparative genomics study of 23 Aspergillus species from section Flavi.</title>
        <authorList>
            <consortium name="DOE Joint Genome Institute"/>
            <person name="Kjaerbolling I."/>
            <person name="Vesth T."/>
            <person name="Frisvad J.C."/>
            <person name="Nybo J.L."/>
            <person name="Theobald S."/>
            <person name="Kildgaard S."/>
            <person name="Isbrandt T."/>
            <person name="Kuo A."/>
            <person name="Sato A."/>
            <person name="Lyhne E.K."/>
            <person name="Kogle M.E."/>
            <person name="Wiebenga A."/>
            <person name="Kun R.S."/>
            <person name="Lubbers R.J."/>
            <person name="Makela M.R."/>
            <person name="Barry K."/>
            <person name="Chovatia M."/>
            <person name="Clum A."/>
            <person name="Daum C."/>
            <person name="Haridas S."/>
            <person name="He G."/>
            <person name="LaButti K."/>
            <person name="Lipzen A."/>
            <person name="Mondo S."/>
            <person name="Riley R."/>
            <person name="Salamov A."/>
            <person name="Simmons B.A."/>
            <person name="Magnuson J.K."/>
            <person name="Henrissat B."/>
            <person name="Mortensen U.H."/>
            <person name="Larsen T.O."/>
            <person name="Devries R.P."/>
            <person name="Grigoriev I.V."/>
            <person name="Machida M."/>
            <person name="Baker S.E."/>
            <person name="Andersen M.R."/>
        </authorList>
    </citation>
    <scope>NUCLEOTIDE SEQUENCE [LARGE SCALE GENOMIC DNA]</scope>
    <source>
        <strain evidence="5 6">CBS 151.66</strain>
    </source>
</reference>
<proteinExistence type="predicted"/>
<dbReference type="PIRSF" id="PIRSF000894">
    <property type="entry name" value="Acid_phosphatase"/>
    <property type="match status" value="1"/>
</dbReference>
<dbReference type="Pfam" id="PF00328">
    <property type="entry name" value="His_Phos_2"/>
    <property type="match status" value="1"/>
</dbReference>
<dbReference type="Gene3D" id="3.40.50.1240">
    <property type="entry name" value="Phosphoglycerate mutase-like"/>
    <property type="match status" value="1"/>
</dbReference>
<feature type="disulfide bond" evidence="4">
    <location>
        <begin position="27"/>
        <end position="391"/>
    </location>
</feature>
<dbReference type="SUPFAM" id="SSF53254">
    <property type="entry name" value="Phosphoglycerate mutase-like"/>
    <property type="match status" value="1"/>
</dbReference>
<evidence type="ECO:0000256" key="3">
    <source>
        <dbReference type="PIRSR" id="PIRSR000894-1"/>
    </source>
</evidence>
<evidence type="ECO:0000313" key="6">
    <source>
        <dbReference type="Proteomes" id="UP000326565"/>
    </source>
</evidence>
<evidence type="ECO:0000256" key="1">
    <source>
        <dbReference type="ARBA" id="ARBA00022801"/>
    </source>
</evidence>
<feature type="active site" description="Proton donor" evidence="3">
    <location>
        <position position="338"/>
    </location>
</feature>
<keyword evidence="2" id="KW-0325">Glycoprotein</keyword>
<dbReference type="InterPro" id="IPR000560">
    <property type="entry name" value="His_Pase_clade-2"/>
</dbReference>
<dbReference type="OrthoDB" id="6509975at2759"/>
<keyword evidence="4" id="KW-1015">Disulfide bond</keyword>
<sequence length="483" mass="53019">MTTSWGNLSPYKDASGFEVPNGVPRGCELSQVHVLHRHAQRYPTSWLLDGGVVENFAKKVKKYTQRHGNATVGKGPLSFLNDWEYQLGEDLLLPSGAATETTSGANVWSKYGRTLYRAPAGVASYDSSLNVYPNGTERPKPIFRTTDQARILESARWWLSGFFGNTGANSSYSEYDLVITHEGTGFNNTLASDGSCPGDLEEGDNSGKTFIPSLTKNALKRFTHLFPSDFNLTAFDVVGMFSLCPYEYAALGSSSFCSLFTEQEWRDFEYFIDLQFYGNYGFGAPTGRAQGIGYVLELAARLEGKRIETSDTSINTTIDSNPDTFPLHQPLYMDMSHDDVIVAALAALGLEYFKHGSKGLPGTVDHAVPRTFKLNEVTPFGAHLISEIWTCPKGTSFDKLDNALYKNPDLSSASGTTDFIRFVLNGAPVSQEGLDGCEDSVNGFCDVQDFLKGLPVLKKKAEYQYACFGNYTAGHQVGDGRPE</sequence>
<evidence type="ECO:0000256" key="2">
    <source>
        <dbReference type="ARBA" id="ARBA00023180"/>
    </source>
</evidence>
<feature type="disulfide bond" evidence="4">
    <location>
        <begin position="244"/>
        <end position="257"/>
    </location>
</feature>
<accession>A0A5N5WQX3</accession>
<keyword evidence="1" id="KW-0378">Hydrolase</keyword>